<comment type="caution">
    <text evidence="1">The sequence shown here is derived from an EMBL/GenBank/DDBJ whole genome shotgun (WGS) entry which is preliminary data.</text>
</comment>
<name>X0XMX0_9ZZZZ</name>
<protein>
    <recommendedName>
        <fullName evidence="2">Homeodomain phBC6A51-type domain-containing protein</fullName>
    </recommendedName>
</protein>
<dbReference type="EMBL" id="BARS01050030">
    <property type="protein sequence ID" value="GAG44530.1"/>
    <property type="molecule type" value="Genomic_DNA"/>
</dbReference>
<dbReference type="AlphaFoldDB" id="X0XMX0"/>
<evidence type="ECO:0008006" key="2">
    <source>
        <dbReference type="Google" id="ProtNLM"/>
    </source>
</evidence>
<evidence type="ECO:0000313" key="1">
    <source>
        <dbReference type="EMBL" id="GAG44530.1"/>
    </source>
</evidence>
<reference evidence="1" key="1">
    <citation type="journal article" date="2014" name="Front. Microbiol.">
        <title>High frequency of phylogenetically diverse reductive dehalogenase-homologous genes in deep subseafloor sedimentary metagenomes.</title>
        <authorList>
            <person name="Kawai M."/>
            <person name="Futagami T."/>
            <person name="Toyoda A."/>
            <person name="Takaki Y."/>
            <person name="Nishi S."/>
            <person name="Hori S."/>
            <person name="Arai W."/>
            <person name="Tsubouchi T."/>
            <person name="Morono Y."/>
            <person name="Uchiyama I."/>
            <person name="Ito T."/>
            <person name="Fujiyama A."/>
            <person name="Inagaki F."/>
            <person name="Takami H."/>
        </authorList>
    </citation>
    <scope>NUCLEOTIDE SEQUENCE</scope>
    <source>
        <strain evidence="1">Expedition CK06-06</strain>
    </source>
</reference>
<sequence>MNLMPRHRKIAHAIWECGGQLDEVARCQHVQVATLRKWLRDPDFRTLLAEDALEPILQATSAMLRWAPVAVSRLIRDLDSESASDARQAAREILKLALATQRELARPI</sequence>
<organism evidence="1">
    <name type="scientific">marine sediment metagenome</name>
    <dbReference type="NCBI Taxonomy" id="412755"/>
    <lineage>
        <taxon>unclassified sequences</taxon>
        <taxon>metagenomes</taxon>
        <taxon>ecological metagenomes</taxon>
    </lineage>
</organism>
<feature type="non-terminal residue" evidence="1">
    <location>
        <position position="108"/>
    </location>
</feature>
<gene>
    <name evidence="1" type="ORF">S01H1_74757</name>
</gene>
<proteinExistence type="predicted"/>
<accession>X0XMX0</accession>